<protein>
    <recommendedName>
        <fullName evidence="1">N-acetylglucosamine kinase</fullName>
        <ecNumber evidence="1">2.7.1.59</ecNumber>
    </recommendedName>
</protein>
<evidence type="ECO:0000256" key="4">
    <source>
        <dbReference type="ARBA" id="ARBA00022741"/>
    </source>
</evidence>
<keyword evidence="11" id="KW-1185">Reference proteome</keyword>
<gene>
    <name evidence="10" type="ORF">NX778_03780</name>
</gene>
<dbReference type="EC" id="2.7.1.59" evidence="1"/>
<dbReference type="PANTHER" id="PTHR18964">
    <property type="entry name" value="ROK (REPRESSOR, ORF, KINASE) FAMILY"/>
    <property type="match status" value="1"/>
</dbReference>
<keyword evidence="2" id="KW-0808">Transferase</keyword>
<accession>A0ABT2CT75</accession>
<evidence type="ECO:0000256" key="9">
    <source>
        <dbReference type="ARBA" id="ARBA00049065"/>
    </source>
</evidence>
<dbReference type="CDD" id="cd24057">
    <property type="entry name" value="ASKHA_NBD_ROK_NAGK"/>
    <property type="match status" value="1"/>
</dbReference>
<evidence type="ECO:0000256" key="1">
    <source>
        <dbReference type="ARBA" id="ARBA00012122"/>
    </source>
</evidence>
<dbReference type="SUPFAM" id="SSF53067">
    <property type="entry name" value="Actin-like ATPase domain"/>
    <property type="match status" value="1"/>
</dbReference>
<evidence type="ECO:0000313" key="11">
    <source>
        <dbReference type="Proteomes" id="UP001204621"/>
    </source>
</evidence>
<dbReference type="Gene3D" id="3.30.420.40">
    <property type="match status" value="2"/>
</dbReference>
<keyword evidence="5" id="KW-0418">Kinase</keyword>
<evidence type="ECO:0000256" key="7">
    <source>
        <dbReference type="ARBA" id="ARBA00022840"/>
    </source>
</evidence>
<dbReference type="EMBL" id="JANUGU010000001">
    <property type="protein sequence ID" value="MCS0657180.1"/>
    <property type="molecule type" value="Genomic_DNA"/>
</dbReference>
<keyword evidence="3" id="KW-0479">Metal-binding</keyword>
<sequence>MKTPDFYYGIDLGGTKIELVACDASLEVRYRRRVSTPVHDYHALVNAIAGLVLDADAALGCRAPLGVGVPGIVDSATGYHLCANVPCLTGRTLLPLLHARLARPVTLGNDCQCFALSEAHGGAADQAPSAFGLILGTGAGAGYVVEGRLVRGLHGAAGEWGHWPLDPALLRFYRLPILPCACGREACLECYVSGTGLRGLHAQICGGAGDSAEQLAARRASSDAQARTVFEVHLDLLGAALARIVLAYDPHVIVLGGGLSQLPHLYSGLPGAIRPHLIPGLGVPPILPPVFGDAGGARGAALLARQAHTVTACHADAAEAPC</sequence>
<dbReference type="PANTHER" id="PTHR18964:SF162">
    <property type="entry name" value="N-ACETYL-D-GLUCOSAMINE KINASE"/>
    <property type="match status" value="1"/>
</dbReference>
<evidence type="ECO:0000256" key="6">
    <source>
        <dbReference type="ARBA" id="ARBA00022833"/>
    </source>
</evidence>
<dbReference type="Pfam" id="PF00480">
    <property type="entry name" value="ROK"/>
    <property type="match status" value="1"/>
</dbReference>
<evidence type="ECO:0000256" key="3">
    <source>
        <dbReference type="ARBA" id="ARBA00022723"/>
    </source>
</evidence>
<name>A0ABT2CT75_9BURK</name>
<keyword evidence="8" id="KW-0119">Carbohydrate metabolism</keyword>
<comment type="catalytic activity">
    <reaction evidence="9">
        <text>N-acetyl-D-glucosamine + ATP = N-acetyl-D-glucosamine 6-phosphate + ADP + H(+)</text>
        <dbReference type="Rhea" id="RHEA:17417"/>
        <dbReference type="ChEBI" id="CHEBI:15378"/>
        <dbReference type="ChEBI" id="CHEBI:30616"/>
        <dbReference type="ChEBI" id="CHEBI:57513"/>
        <dbReference type="ChEBI" id="CHEBI:456216"/>
        <dbReference type="ChEBI" id="CHEBI:506227"/>
        <dbReference type="EC" id="2.7.1.59"/>
    </reaction>
</comment>
<reference evidence="10 11" key="1">
    <citation type="submission" date="2022-08" db="EMBL/GenBank/DDBJ databases">
        <title>Reclassification of Massilia species as members of the genera Telluria, Duganella, Pseudoduganella, Mokoshia gen. nov. and Zemynaea gen. nov. using orthogonal and non-orthogonal genome-based approaches.</title>
        <authorList>
            <person name="Bowman J.P."/>
        </authorList>
    </citation>
    <scope>NUCLEOTIDE SEQUENCE [LARGE SCALE GENOMIC DNA]</scope>
    <source>
        <strain evidence="10 11">JCM 31606</strain>
    </source>
</reference>
<evidence type="ECO:0000313" key="10">
    <source>
        <dbReference type="EMBL" id="MCS0657180.1"/>
    </source>
</evidence>
<keyword evidence="4" id="KW-0547">Nucleotide-binding</keyword>
<evidence type="ECO:0000256" key="2">
    <source>
        <dbReference type="ARBA" id="ARBA00022679"/>
    </source>
</evidence>
<proteinExistence type="predicted"/>
<dbReference type="InterPro" id="IPR043129">
    <property type="entry name" value="ATPase_NBD"/>
</dbReference>
<evidence type="ECO:0000256" key="5">
    <source>
        <dbReference type="ARBA" id="ARBA00022777"/>
    </source>
</evidence>
<comment type="caution">
    <text evidence="10">The sequence shown here is derived from an EMBL/GenBank/DDBJ whole genome shotgun (WGS) entry which is preliminary data.</text>
</comment>
<keyword evidence="6" id="KW-0862">Zinc</keyword>
<evidence type="ECO:0000256" key="8">
    <source>
        <dbReference type="ARBA" id="ARBA00023277"/>
    </source>
</evidence>
<dbReference type="InterPro" id="IPR000600">
    <property type="entry name" value="ROK"/>
</dbReference>
<dbReference type="Proteomes" id="UP001204621">
    <property type="component" value="Unassembled WGS sequence"/>
</dbReference>
<dbReference type="RefSeq" id="WP_258810336.1">
    <property type="nucleotide sequence ID" value="NZ_JANUGU010000001.1"/>
</dbReference>
<organism evidence="10 11">
    <name type="scientific">Massilia terrae</name>
    <dbReference type="NCBI Taxonomy" id="1811224"/>
    <lineage>
        <taxon>Bacteria</taxon>
        <taxon>Pseudomonadati</taxon>
        <taxon>Pseudomonadota</taxon>
        <taxon>Betaproteobacteria</taxon>
        <taxon>Burkholderiales</taxon>
        <taxon>Oxalobacteraceae</taxon>
        <taxon>Telluria group</taxon>
        <taxon>Massilia</taxon>
    </lineage>
</organism>
<keyword evidence="7" id="KW-0067">ATP-binding</keyword>